<comment type="caution">
    <text evidence="4">The sequence shown here is derived from an EMBL/GenBank/DDBJ whole genome shotgun (WGS) entry which is preliminary data.</text>
</comment>
<dbReference type="OrthoDB" id="241638at2"/>
<dbReference type="Gene3D" id="2.160.20.10">
    <property type="entry name" value="Single-stranded right-handed beta-helix, Pectin lyase-like"/>
    <property type="match status" value="1"/>
</dbReference>
<dbReference type="EMBL" id="QWEX01000001">
    <property type="protein sequence ID" value="RXV73730.1"/>
    <property type="molecule type" value="Genomic_DNA"/>
</dbReference>
<gene>
    <name evidence="4" type="ORF">D1006_16285</name>
</gene>
<protein>
    <recommendedName>
        <fullName evidence="3">Rhamnogalacturonase A/B/Epimerase-like pectate lyase domain-containing protein</fullName>
    </recommendedName>
</protein>
<evidence type="ECO:0000256" key="1">
    <source>
        <dbReference type="SAM" id="MobiDB-lite"/>
    </source>
</evidence>
<sequence length="627" mass="65469">MATHVARAAKANSGAFQEGHSETAPKYERHSDVSAADGRADPAGRAGWKGANPCRVDAPTGTRRHGCGRDDCRRLPIHRTEPEAMKKRILALLPATALALALAISLVARAESAPGEAPTAAQLKSMYASVSQFRSAAPGSVSRTIIDKLQDVVNFRDFGGKCDGTTNDDAAMNAALTNLTAGELLVFPAGTCVFSTPKALPIVQNVSIRGAGARQTVLLYTGSNTTSDLWTVGDGTTSMTGWSISGLRFDSTTTMTAGAALHLKRMQNGSELFDVDAGVFGQPSRKLYNGIWLDNVNVFKYSKFNIQVGNQGLMMNGAPTSDEGSDIFLDDGVVTFSNIGYHVGGGQGGVYFGKVLAYGNGTNYQIDNSLIARLNREIFFSDQSISDSSYGYGVWINDSLTSNAPIVLNGAFGSAGMLGGGPNGIEIYVQKWPNGRISLGPGQLYNATKDGMRVDDASTIITIDSTRHIAYNGGYGVNATVPTTNIYSLSQYVASNTLGNYSRNVKLGPLNVGGAISGTSIANSQQQIDKAYTYSAPASGAAVTIASGTQTALIDPVATLAALTITLPACTSSYDGSIARFSSTQAITALSLTAASGRVAAPATSLAAGAGHGYLCRGVNATWYPLY</sequence>
<dbReference type="Pfam" id="PF12708">
    <property type="entry name" value="Pect-lyase_RHGA_epim"/>
    <property type="match status" value="1"/>
</dbReference>
<evidence type="ECO:0000313" key="4">
    <source>
        <dbReference type="EMBL" id="RXV73730.1"/>
    </source>
</evidence>
<dbReference type="SUPFAM" id="SSF51126">
    <property type="entry name" value="Pectin lyase-like"/>
    <property type="match status" value="1"/>
</dbReference>
<name>A0A4Q2AVS5_9BURK</name>
<accession>A0A4Q2AVS5</accession>
<keyword evidence="2" id="KW-0812">Transmembrane</keyword>
<evidence type="ECO:0000259" key="3">
    <source>
        <dbReference type="Pfam" id="PF12708"/>
    </source>
</evidence>
<dbReference type="InterPro" id="IPR024535">
    <property type="entry name" value="RHGA/B-epi-like_pectate_lyase"/>
</dbReference>
<feature type="region of interest" description="Disordered" evidence="1">
    <location>
        <begin position="1"/>
        <end position="70"/>
    </location>
</feature>
<dbReference type="InterPro" id="IPR011050">
    <property type="entry name" value="Pectin_lyase_fold/virulence"/>
</dbReference>
<reference evidence="4 5" key="1">
    <citation type="submission" date="2018-08" db="EMBL/GenBank/DDBJ databases">
        <title>Mountain-cultivated ginseng endophyte, Burkholderia stabilis and its activity against ginseng root rot disease.</title>
        <authorList>
            <person name="Tapan Kumar M."/>
            <person name="Bae H."/>
            <person name="Shanmugam G."/>
            <person name="Jeon J."/>
        </authorList>
    </citation>
    <scope>NUCLEOTIDE SEQUENCE [LARGE SCALE GENOMIC DNA]</scope>
    <source>
        <strain evidence="4 5">EB159</strain>
    </source>
</reference>
<keyword evidence="2" id="KW-0472">Membrane</keyword>
<dbReference type="AlphaFoldDB" id="A0A4Q2AVS5"/>
<dbReference type="Proteomes" id="UP000289650">
    <property type="component" value="Unassembled WGS sequence"/>
</dbReference>
<proteinExistence type="predicted"/>
<dbReference type="InterPro" id="IPR012334">
    <property type="entry name" value="Pectin_lyas_fold"/>
</dbReference>
<organism evidence="4 5">
    <name type="scientific">Burkholderia stabilis</name>
    <dbReference type="NCBI Taxonomy" id="95485"/>
    <lineage>
        <taxon>Bacteria</taxon>
        <taxon>Pseudomonadati</taxon>
        <taxon>Pseudomonadota</taxon>
        <taxon>Betaproteobacteria</taxon>
        <taxon>Burkholderiales</taxon>
        <taxon>Burkholderiaceae</taxon>
        <taxon>Burkholderia</taxon>
        <taxon>Burkholderia cepacia complex</taxon>
    </lineage>
</organism>
<feature type="domain" description="Rhamnogalacturonase A/B/Epimerase-like pectate lyase" evidence="3">
    <location>
        <begin position="153"/>
        <end position="346"/>
    </location>
</feature>
<evidence type="ECO:0000256" key="2">
    <source>
        <dbReference type="SAM" id="Phobius"/>
    </source>
</evidence>
<feature type="transmembrane region" description="Helical" evidence="2">
    <location>
        <begin position="89"/>
        <end position="108"/>
    </location>
</feature>
<evidence type="ECO:0000313" key="5">
    <source>
        <dbReference type="Proteomes" id="UP000289650"/>
    </source>
</evidence>
<keyword evidence="2" id="KW-1133">Transmembrane helix</keyword>
<feature type="compositionally biased region" description="Basic and acidic residues" evidence="1">
    <location>
        <begin position="19"/>
        <end position="42"/>
    </location>
</feature>